<evidence type="ECO:0000256" key="5">
    <source>
        <dbReference type="ARBA" id="ARBA00022927"/>
    </source>
</evidence>
<keyword evidence="4" id="KW-1000">Mitochondrion outer membrane</keyword>
<dbReference type="OrthoDB" id="4150500at2759"/>
<evidence type="ECO:0000256" key="4">
    <source>
        <dbReference type="ARBA" id="ARBA00022787"/>
    </source>
</evidence>
<dbReference type="GeneID" id="54488388"/>
<dbReference type="Proteomes" id="UP000799437">
    <property type="component" value="Unassembled WGS sequence"/>
</dbReference>
<comment type="similarity">
    <text evidence="9">Belongs to the Tom5 family.</text>
</comment>
<dbReference type="GO" id="GO:0005741">
    <property type="term" value="C:mitochondrial outer membrane"/>
    <property type="evidence" value="ECO:0007669"/>
    <property type="project" value="UniProtKB-SubCell"/>
</dbReference>
<dbReference type="RefSeq" id="XP_033597918.1">
    <property type="nucleotide sequence ID" value="XM_033747334.1"/>
</dbReference>
<evidence type="ECO:0000313" key="10">
    <source>
        <dbReference type="EMBL" id="KAF2755467.1"/>
    </source>
</evidence>
<reference evidence="10" key="1">
    <citation type="journal article" date="2020" name="Stud. Mycol.">
        <title>101 Dothideomycetes genomes: a test case for predicting lifestyles and emergence of pathogens.</title>
        <authorList>
            <person name="Haridas S."/>
            <person name="Albert R."/>
            <person name="Binder M."/>
            <person name="Bloem J."/>
            <person name="Labutti K."/>
            <person name="Salamov A."/>
            <person name="Andreopoulos B."/>
            <person name="Baker S."/>
            <person name="Barry K."/>
            <person name="Bills G."/>
            <person name="Bluhm B."/>
            <person name="Cannon C."/>
            <person name="Castanera R."/>
            <person name="Culley D."/>
            <person name="Daum C."/>
            <person name="Ezra D."/>
            <person name="Gonzalez J."/>
            <person name="Henrissat B."/>
            <person name="Kuo A."/>
            <person name="Liang C."/>
            <person name="Lipzen A."/>
            <person name="Lutzoni F."/>
            <person name="Magnuson J."/>
            <person name="Mondo S."/>
            <person name="Nolan M."/>
            <person name="Ohm R."/>
            <person name="Pangilinan J."/>
            <person name="Park H.-J."/>
            <person name="Ramirez L."/>
            <person name="Alfaro M."/>
            <person name="Sun H."/>
            <person name="Tritt A."/>
            <person name="Yoshinaga Y."/>
            <person name="Zwiers L.-H."/>
            <person name="Turgeon B."/>
            <person name="Goodwin S."/>
            <person name="Spatafora J."/>
            <person name="Crous P."/>
            <person name="Grigoriev I."/>
        </authorList>
    </citation>
    <scope>NUCLEOTIDE SEQUENCE</scope>
    <source>
        <strain evidence="10">CBS 121739</strain>
    </source>
</reference>
<dbReference type="InterPro" id="IPR019603">
    <property type="entry name" value="Tom5"/>
</dbReference>
<keyword evidence="11" id="KW-1185">Reference proteome</keyword>
<dbReference type="GO" id="GO:0015031">
    <property type="term" value="P:protein transport"/>
    <property type="evidence" value="ECO:0007669"/>
    <property type="project" value="UniProtKB-KW"/>
</dbReference>
<keyword evidence="3" id="KW-0812">Transmembrane</keyword>
<evidence type="ECO:0000256" key="7">
    <source>
        <dbReference type="ARBA" id="ARBA00023128"/>
    </source>
</evidence>
<comment type="subcellular location">
    <subcellularLocation>
        <location evidence="1">Mitochondrion outer membrane</location>
        <topology evidence="1">Single-pass membrane protein</topology>
    </subcellularLocation>
</comment>
<evidence type="ECO:0000256" key="3">
    <source>
        <dbReference type="ARBA" id="ARBA00022692"/>
    </source>
</evidence>
<keyword evidence="6" id="KW-1133">Transmembrane helix</keyword>
<gene>
    <name evidence="10" type="ORF">EJ05DRAFT_502926</name>
</gene>
<evidence type="ECO:0000256" key="2">
    <source>
        <dbReference type="ARBA" id="ARBA00022448"/>
    </source>
</evidence>
<evidence type="ECO:0000256" key="9">
    <source>
        <dbReference type="ARBA" id="ARBA00025716"/>
    </source>
</evidence>
<evidence type="ECO:0000256" key="6">
    <source>
        <dbReference type="ARBA" id="ARBA00022989"/>
    </source>
</evidence>
<keyword evidence="8" id="KW-0472">Membrane</keyword>
<evidence type="ECO:0000256" key="1">
    <source>
        <dbReference type="ARBA" id="ARBA00004572"/>
    </source>
</evidence>
<sequence>MFGGPPPAPSQAELKAQEEAASNELKFALSTCFALYLSPFVIDYVRKLV</sequence>
<dbReference type="AlphaFoldDB" id="A0A6A6W1L7"/>
<dbReference type="Pfam" id="PF10642">
    <property type="entry name" value="Tom5"/>
    <property type="match status" value="1"/>
</dbReference>
<accession>A0A6A6W1L7</accession>
<organism evidence="10 11">
    <name type="scientific">Pseudovirgaria hyperparasitica</name>
    <dbReference type="NCBI Taxonomy" id="470096"/>
    <lineage>
        <taxon>Eukaryota</taxon>
        <taxon>Fungi</taxon>
        <taxon>Dikarya</taxon>
        <taxon>Ascomycota</taxon>
        <taxon>Pezizomycotina</taxon>
        <taxon>Dothideomycetes</taxon>
        <taxon>Dothideomycetes incertae sedis</taxon>
        <taxon>Acrospermales</taxon>
        <taxon>Acrospermaceae</taxon>
        <taxon>Pseudovirgaria</taxon>
    </lineage>
</organism>
<name>A0A6A6W1L7_9PEZI</name>
<protein>
    <recommendedName>
        <fullName evidence="12">Mitochondrial outer membrane translocase complex, subunit Tom5</fullName>
    </recommendedName>
</protein>
<keyword evidence="2" id="KW-0813">Transport</keyword>
<keyword evidence="5" id="KW-0653">Protein transport</keyword>
<proteinExistence type="inferred from homology"/>
<evidence type="ECO:0008006" key="12">
    <source>
        <dbReference type="Google" id="ProtNLM"/>
    </source>
</evidence>
<dbReference type="GO" id="GO:0006626">
    <property type="term" value="P:protein targeting to mitochondrion"/>
    <property type="evidence" value="ECO:0007669"/>
    <property type="project" value="UniProtKB-ARBA"/>
</dbReference>
<evidence type="ECO:0000313" key="11">
    <source>
        <dbReference type="Proteomes" id="UP000799437"/>
    </source>
</evidence>
<dbReference type="EMBL" id="ML996577">
    <property type="protein sequence ID" value="KAF2755467.1"/>
    <property type="molecule type" value="Genomic_DNA"/>
</dbReference>
<evidence type="ECO:0000256" key="8">
    <source>
        <dbReference type="ARBA" id="ARBA00023136"/>
    </source>
</evidence>
<keyword evidence="7" id="KW-0496">Mitochondrion</keyword>